<dbReference type="PANTHER" id="PTHR10900">
    <property type="entry name" value="PERIOSTIN-RELATED"/>
    <property type="match status" value="1"/>
</dbReference>
<dbReference type="VEuPathDB" id="FungiDB:PV10_01188"/>
<dbReference type="AlphaFoldDB" id="A0A438MSF3"/>
<reference evidence="3 4" key="1">
    <citation type="submission" date="2017-03" db="EMBL/GenBank/DDBJ databases">
        <title>Genomes of endolithic fungi from Antarctica.</title>
        <authorList>
            <person name="Coleine C."/>
            <person name="Masonjones S."/>
            <person name="Stajich J.E."/>
        </authorList>
    </citation>
    <scope>NUCLEOTIDE SEQUENCE [LARGE SCALE GENOMIC DNA]</scope>
    <source>
        <strain evidence="3 4">CCFEE 6314</strain>
    </source>
</reference>
<dbReference type="GO" id="GO:0016236">
    <property type="term" value="P:macroautophagy"/>
    <property type="evidence" value="ECO:0007669"/>
    <property type="project" value="TreeGrafter"/>
</dbReference>
<dbReference type="GO" id="GO:0000329">
    <property type="term" value="C:fungal-type vacuole membrane"/>
    <property type="evidence" value="ECO:0007669"/>
    <property type="project" value="TreeGrafter"/>
</dbReference>
<dbReference type="SUPFAM" id="SSF82153">
    <property type="entry name" value="FAS1 domain"/>
    <property type="match status" value="2"/>
</dbReference>
<feature type="chain" id="PRO_5019446721" description="FAS1 domain-containing protein" evidence="1">
    <location>
        <begin position="19"/>
        <end position="379"/>
    </location>
</feature>
<dbReference type="PROSITE" id="PS50213">
    <property type="entry name" value="FAS1"/>
    <property type="match status" value="2"/>
</dbReference>
<feature type="domain" description="FAS1" evidence="2">
    <location>
        <begin position="24"/>
        <end position="172"/>
    </location>
</feature>
<feature type="signal peptide" evidence="1">
    <location>
        <begin position="1"/>
        <end position="18"/>
    </location>
</feature>
<dbReference type="InterPro" id="IPR050904">
    <property type="entry name" value="Adhesion/Biosynth-related"/>
</dbReference>
<dbReference type="InterPro" id="IPR036378">
    <property type="entry name" value="FAS1_dom_sf"/>
</dbReference>
<dbReference type="SMART" id="SM00554">
    <property type="entry name" value="FAS1"/>
    <property type="match status" value="2"/>
</dbReference>
<proteinExistence type="predicted"/>
<dbReference type="InterPro" id="IPR000782">
    <property type="entry name" value="FAS1_domain"/>
</dbReference>
<dbReference type="Proteomes" id="UP000288859">
    <property type="component" value="Unassembled WGS sequence"/>
</dbReference>
<sequence>MLRRAIALSATLATAALAQSHGPFTDLVSVLNGTHGFSSINAFIAYYPKLRDSLNELKNVTVLLPKDTAVWEFIEDPRYAALEAAGEDALDALLRYHFIDGVHDNITDWVQYHTLLTSPEYTGVTGGQVVFGYNNDHGFEKSFYGGADLSVSAGSEPILFDGGIVYPVDNVLTIPTKLEEEVEAVANETAFVQALQSAGLLEEVQALTDVTYFVPNNTAFQLVQDSLSELSAEELADVLKYHIVQGTILYYSTFKDGVTLKTLQGDDVTITINAEEYTGFVNGALFTWSDMPVANGVVIIIDNVLNPSVTDGPADSAVGEGVAAWPTNAIPTSTTDDSAAAATTSEDAAAYTGAAPSMHRVGTVSIAAIIAMVAFAVAL</sequence>
<gene>
    <name evidence="3" type="ORF">B0A52_09359</name>
</gene>
<dbReference type="EMBL" id="NAJM01000058">
    <property type="protein sequence ID" value="RVX66608.1"/>
    <property type="molecule type" value="Genomic_DNA"/>
</dbReference>
<dbReference type="Gene3D" id="2.30.180.10">
    <property type="entry name" value="FAS1 domain"/>
    <property type="match status" value="2"/>
</dbReference>
<feature type="domain" description="FAS1" evidence="2">
    <location>
        <begin position="175"/>
        <end position="305"/>
    </location>
</feature>
<protein>
    <recommendedName>
        <fullName evidence="2">FAS1 domain-containing protein</fullName>
    </recommendedName>
</protein>
<keyword evidence="1" id="KW-0732">Signal</keyword>
<name>A0A438MSF3_EXOME</name>
<accession>A0A438MSF3</accession>
<dbReference type="OrthoDB" id="286301at2759"/>
<comment type="caution">
    <text evidence="3">The sequence shown here is derived from an EMBL/GenBank/DDBJ whole genome shotgun (WGS) entry which is preliminary data.</text>
</comment>
<evidence type="ECO:0000259" key="2">
    <source>
        <dbReference type="PROSITE" id="PS50213"/>
    </source>
</evidence>
<evidence type="ECO:0000256" key="1">
    <source>
        <dbReference type="SAM" id="SignalP"/>
    </source>
</evidence>
<evidence type="ECO:0000313" key="4">
    <source>
        <dbReference type="Proteomes" id="UP000288859"/>
    </source>
</evidence>
<evidence type="ECO:0000313" key="3">
    <source>
        <dbReference type="EMBL" id="RVX66608.1"/>
    </source>
</evidence>
<organism evidence="3 4">
    <name type="scientific">Exophiala mesophila</name>
    <name type="common">Black yeast-like fungus</name>
    <dbReference type="NCBI Taxonomy" id="212818"/>
    <lineage>
        <taxon>Eukaryota</taxon>
        <taxon>Fungi</taxon>
        <taxon>Dikarya</taxon>
        <taxon>Ascomycota</taxon>
        <taxon>Pezizomycotina</taxon>
        <taxon>Eurotiomycetes</taxon>
        <taxon>Chaetothyriomycetidae</taxon>
        <taxon>Chaetothyriales</taxon>
        <taxon>Herpotrichiellaceae</taxon>
        <taxon>Exophiala</taxon>
    </lineage>
</organism>
<dbReference type="PANTHER" id="PTHR10900:SF77">
    <property type="entry name" value="FI19380P1"/>
    <property type="match status" value="1"/>
</dbReference>
<dbReference type="Pfam" id="PF02469">
    <property type="entry name" value="Fasciclin"/>
    <property type="match status" value="2"/>
</dbReference>